<reference evidence="1 2" key="1">
    <citation type="submission" date="2024-09" db="EMBL/GenBank/DDBJ databases">
        <authorList>
            <person name="Sun Q."/>
            <person name="Mori K."/>
        </authorList>
    </citation>
    <scope>NUCLEOTIDE SEQUENCE [LARGE SCALE GENOMIC DNA]</scope>
    <source>
        <strain evidence="1 2">CGMCC 1.9126</strain>
    </source>
</reference>
<name>A0ABV6KVU9_9BACI</name>
<comment type="caution">
    <text evidence="1">The sequence shown here is derived from an EMBL/GenBank/DDBJ whole genome shotgun (WGS) entry which is preliminary data.</text>
</comment>
<protein>
    <submittedName>
        <fullName evidence="1">Uncharacterized protein</fullName>
    </submittedName>
</protein>
<dbReference type="Proteomes" id="UP001589738">
    <property type="component" value="Unassembled WGS sequence"/>
</dbReference>
<evidence type="ECO:0000313" key="1">
    <source>
        <dbReference type="EMBL" id="MFC0476056.1"/>
    </source>
</evidence>
<proteinExistence type="predicted"/>
<gene>
    <name evidence="1" type="ORF">ACFFHF_12495</name>
</gene>
<evidence type="ECO:0000313" key="2">
    <source>
        <dbReference type="Proteomes" id="UP001589738"/>
    </source>
</evidence>
<organism evidence="1 2">
    <name type="scientific">Robertmurraya beringensis</name>
    <dbReference type="NCBI Taxonomy" id="641660"/>
    <lineage>
        <taxon>Bacteria</taxon>
        <taxon>Bacillati</taxon>
        <taxon>Bacillota</taxon>
        <taxon>Bacilli</taxon>
        <taxon>Bacillales</taxon>
        <taxon>Bacillaceae</taxon>
        <taxon>Robertmurraya</taxon>
    </lineage>
</organism>
<accession>A0ABV6KVU9</accession>
<dbReference type="EMBL" id="JBHLUU010000086">
    <property type="protein sequence ID" value="MFC0476056.1"/>
    <property type="molecule type" value="Genomic_DNA"/>
</dbReference>
<sequence length="112" mass="12766">MLVSMFEQNESNRAVHNIISAIVESNINESDDYVLFKKRGPIIDCFQGPFHSKKSQTYEVILKESVVGIILRISAINYRGIIGKIENLQAAIQEEVYLLTGYKVSYIDVKLR</sequence>
<dbReference type="RefSeq" id="WP_160548585.1">
    <property type="nucleotide sequence ID" value="NZ_JBHLUU010000086.1"/>
</dbReference>
<keyword evidence="2" id="KW-1185">Reference proteome</keyword>